<dbReference type="SUPFAM" id="SSF51735">
    <property type="entry name" value="NAD(P)-binding Rossmann-fold domains"/>
    <property type="match status" value="1"/>
</dbReference>
<dbReference type="InterPro" id="IPR020904">
    <property type="entry name" value="Sc_DH/Rdtase_CS"/>
</dbReference>
<dbReference type="Pfam" id="PF13561">
    <property type="entry name" value="adh_short_C2"/>
    <property type="match status" value="1"/>
</dbReference>
<name>A0ABW0M5K4_9BURK</name>
<evidence type="ECO:0000256" key="1">
    <source>
        <dbReference type="ARBA" id="ARBA00006484"/>
    </source>
</evidence>
<dbReference type="RefSeq" id="WP_378995107.1">
    <property type="nucleotide sequence ID" value="NZ_JBHSMT010000008.1"/>
</dbReference>
<dbReference type="PANTHER" id="PTHR43639:SF1">
    <property type="entry name" value="SHORT-CHAIN DEHYDROGENASE_REDUCTASE FAMILY PROTEIN"/>
    <property type="match status" value="1"/>
</dbReference>
<comment type="similarity">
    <text evidence="1">Belongs to the short-chain dehydrogenases/reductases (SDR) family.</text>
</comment>
<dbReference type="InterPro" id="IPR057326">
    <property type="entry name" value="KR_dom"/>
</dbReference>
<dbReference type="EMBL" id="JBHSMT010000008">
    <property type="protein sequence ID" value="MFC5473064.1"/>
    <property type="molecule type" value="Genomic_DNA"/>
</dbReference>
<protein>
    <submittedName>
        <fullName evidence="4">SDR family NAD(P)-dependent oxidoreductase</fullName>
        <ecNumber evidence="4">1.1.1.-</ecNumber>
    </submittedName>
</protein>
<organism evidence="4 5">
    <name type="scientific">Paraherbaspirillum soli</name>
    <dbReference type="NCBI Taxonomy" id="631222"/>
    <lineage>
        <taxon>Bacteria</taxon>
        <taxon>Pseudomonadati</taxon>
        <taxon>Pseudomonadota</taxon>
        <taxon>Betaproteobacteria</taxon>
        <taxon>Burkholderiales</taxon>
        <taxon>Oxalobacteraceae</taxon>
        <taxon>Paraherbaspirillum</taxon>
    </lineage>
</organism>
<dbReference type="PRINTS" id="PR00080">
    <property type="entry name" value="SDRFAMILY"/>
</dbReference>
<dbReference type="PANTHER" id="PTHR43639">
    <property type="entry name" value="OXIDOREDUCTASE, SHORT-CHAIN DEHYDROGENASE/REDUCTASE FAMILY (AFU_ORTHOLOGUE AFUA_5G02870)"/>
    <property type="match status" value="1"/>
</dbReference>
<sequence length="245" mass="25260">MKMKDKIALVTGASRGIGAAIARKLAGEGASVAVVYNGNRNAAQQVVQAIRGSGGQAAAFQADVADEASVQAMVQQVAAAFGRIDILVNAAGILEVAPVGQISRESFHAQFYTNAWSVVAATQAVLPYLPVTGACIVNVSSSLVLQPKPGSAVYSASKGAVDVLTHSFALELGARGIRVNAVAPHITRTDMTAGIPPERIQAETALTPLGRLAEPEDIADAVAFLASDDARWITGRTILTDGGRM</sequence>
<dbReference type="SMART" id="SM00822">
    <property type="entry name" value="PKS_KR"/>
    <property type="match status" value="1"/>
</dbReference>
<dbReference type="InterPro" id="IPR036291">
    <property type="entry name" value="NAD(P)-bd_dom_sf"/>
</dbReference>
<dbReference type="PROSITE" id="PS00061">
    <property type="entry name" value="ADH_SHORT"/>
    <property type="match status" value="1"/>
</dbReference>
<reference evidence="5" key="1">
    <citation type="journal article" date="2019" name="Int. J. Syst. Evol. Microbiol.">
        <title>The Global Catalogue of Microorganisms (GCM) 10K type strain sequencing project: providing services to taxonomists for standard genome sequencing and annotation.</title>
        <authorList>
            <consortium name="The Broad Institute Genomics Platform"/>
            <consortium name="The Broad Institute Genome Sequencing Center for Infectious Disease"/>
            <person name="Wu L."/>
            <person name="Ma J."/>
        </authorList>
    </citation>
    <scope>NUCLEOTIDE SEQUENCE [LARGE SCALE GENOMIC DNA]</scope>
    <source>
        <strain evidence="5">JCM 17066</strain>
    </source>
</reference>
<gene>
    <name evidence="4" type="ORF">ACFPM8_03760</name>
</gene>
<dbReference type="PRINTS" id="PR00081">
    <property type="entry name" value="GDHRDH"/>
</dbReference>
<dbReference type="NCBIfam" id="NF005559">
    <property type="entry name" value="PRK07231.1"/>
    <property type="match status" value="1"/>
</dbReference>
<dbReference type="InterPro" id="IPR002347">
    <property type="entry name" value="SDR_fam"/>
</dbReference>
<evidence type="ECO:0000256" key="2">
    <source>
        <dbReference type="ARBA" id="ARBA00023002"/>
    </source>
</evidence>
<dbReference type="EC" id="1.1.1.-" evidence="4"/>
<evidence type="ECO:0000313" key="5">
    <source>
        <dbReference type="Proteomes" id="UP001596045"/>
    </source>
</evidence>
<evidence type="ECO:0000259" key="3">
    <source>
        <dbReference type="SMART" id="SM00822"/>
    </source>
</evidence>
<evidence type="ECO:0000313" key="4">
    <source>
        <dbReference type="EMBL" id="MFC5473064.1"/>
    </source>
</evidence>
<dbReference type="Proteomes" id="UP001596045">
    <property type="component" value="Unassembled WGS sequence"/>
</dbReference>
<keyword evidence="5" id="KW-1185">Reference proteome</keyword>
<keyword evidence="2 4" id="KW-0560">Oxidoreductase</keyword>
<dbReference type="Gene3D" id="3.40.50.720">
    <property type="entry name" value="NAD(P)-binding Rossmann-like Domain"/>
    <property type="match status" value="1"/>
</dbReference>
<feature type="domain" description="Ketoreductase" evidence="3">
    <location>
        <begin position="6"/>
        <end position="185"/>
    </location>
</feature>
<comment type="caution">
    <text evidence="4">The sequence shown here is derived from an EMBL/GenBank/DDBJ whole genome shotgun (WGS) entry which is preliminary data.</text>
</comment>
<proteinExistence type="inferred from homology"/>
<dbReference type="GO" id="GO:0016491">
    <property type="term" value="F:oxidoreductase activity"/>
    <property type="evidence" value="ECO:0007669"/>
    <property type="project" value="UniProtKB-KW"/>
</dbReference>
<accession>A0ABW0M5K4</accession>